<keyword evidence="3" id="KW-0285">Flavoprotein</keyword>
<keyword evidence="4" id="KW-0274">FAD</keyword>
<evidence type="ECO:0000256" key="4">
    <source>
        <dbReference type="ARBA" id="ARBA00022827"/>
    </source>
</evidence>
<sequence length="257" mass="28704">MIYIARSQGDRIFKLAGIGGDQYSRTWHGTSDDLQVWKDGRTGEDLVDAGMKELALTGYMSMRARHIVASYLIYELGVDWRHGAAHFEEHLLDYDPALNWVMWMLQTGVMGPKSGRSLGLSHFDAKRPYASQRKTLANHVADRAYIQHWLTASSSLYQGRFHQRLSPVHPALAVRSGACASISTHHDDHDDPGKYQAPRKQFGEPALVQLSEGASKGKGKHRRWELCDASLAGGTQKRRWGRKAETATHSELTLPGA</sequence>
<dbReference type="PANTHER" id="PTHR11455:SF2">
    <property type="entry name" value="BLUE-LIGHT PHOTORECEPTOR PHR2"/>
    <property type="match status" value="1"/>
</dbReference>
<evidence type="ECO:0000313" key="8">
    <source>
        <dbReference type="Proteomes" id="UP001189429"/>
    </source>
</evidence>
<gene>
    <name evidence="7" type="ORF">PCOR1329_LOCUS81579</name>
</gene>
<proteinExistence type="inferred from homology"/>
<feature type="domain" description="Cryptochrome/DNA photolyase FAD-binding" evidence="6">
    <location>
        <begin position="27"/>
        <end position="163"/>
    </location>
</feature>
<dbReference type="PRINTS" id="PR00147">
    <property type="entry name" value="DNAPHOTLYASE"/>
</dbReference>
<dbReference type="Gene3D" id="1.10.579.10">
    <property type="entry name" value="DNA Cyclobutane Dipyrimidine Photolyase, subunit A, domain 3"/>
    <property type="match status" value="1"/>
</dbReference>
<name>A0ABN9Y144_9DINO</name>
<dbReference type="InterPro" id="IPR036134">
    <property type="entry name" value="Crypto/Photolyase_FAD-like_sf"/>
</dbReference>
<dbReference type="SUPFAM" id="SSF48173">
    <property type="entry name" value="Cryptochrome/photolyase FAD-binding domain"/>
    <property type="match status" value="1"/>
</dbReference>
<evidence type="ECO:0000259" key="6">
    <source>
        <dbReference type="Pfam" id="PF03441"/>
    </source>
</evidence>
<dbReference type="InterPro" id="IPR005101">
    <property type="entry name" value="Cryptochr/Photolyase_FAD-bd"/>
</dbReference>
<dbReference type="EMBL" id="CAUYUJ010021649">
    <property type="protein sequence ID" value="CAK0906145.1"/>
    <property type="molecule type" value="Genomic_DNA"/>
</dbReference>
<dbReference type="InterPro" id="IPR002081">
    <property type="entry name" value="Cryptochrome/DNA_photolyase_1"/>
</dbReference>
<evidence type="ECO:0000256" key="5">
    <source>
        <dbReference type="SAM" id="MobiDB-lite"/>
    </source>
</evidence>
<evidence type="ECO:0000256" key="3">
    <source>
        <dbReference type="ARBA" id="ARBA00022630"/>
    </source>
</evidence>
<comment type="caution">
    <text evidence="7">The sequence shown here is derived from an EMBL/GenBank/DDBJ whole genome shotgun (WGS) entry which is preliminary data.</text>
</comment>
<feature type="region of interest" description="Disordered" evidence="5">
    <location>
        <begin position="234"/>
        <end position="257"/>
    </location>
</feature>
<accession>A0ABN9Y144</accession>
<evidence type="ECO:0000256" key="2">
    <source>
        <dbReference type="ARBA" id="ARBA00005862"/>
    </source>
</evidence>
<dbReference type="Proteomes" id="UP001189429">
    <property type="component" value="Unassembled WGS sequence"/>
</dbReference>
<comment type="similarity">
    <text evidence="2">Belongs to the DNA photolyase class-1 family.</text>
</comment>
<reference evidence="7" key="1">
    <citation type="submission" date="2023-10" db="EMBL/GenBank/DDBJ databases">
        <authorList>
            <person name="Chen Y."/>
            <person name="Shah S."/>
            <person name="Dougan E. K."/>
            <person name="Thang M."/>
            <person name="Chan C."/>
        </authorList>
    </citation>
    <scope>NUCLEOTIDE SEQUENCE [LARGE SCALE GENOMIC DNA]</scope>
</reference>
<evidence type="ECO:0000313" key="7">
    <source>
        <dbReference type="EMBL" id="CAK0906145.1"/>
    </source>
</evidence>
<dbReference type="PANTHER" id="PTHR11455">
    <property type="entry name" value="CRYPTOCHROME"/>
    <property type="match status" value="1"/>
</dbReference>
<dbReference type="Pfam" id="PF03441">
    <property type="entry name" value="FAD_binding_7"/>
    <property type="match status" value="1"/>
</dbReference>
<keyword evidence="8" id="KW-1185">Reference proteome</keyword>
<organism evidence="7 8">
    <name type="scientific">Prorocentrum cordatum</name>
    <dbReference type="NCBI Taxonomy" id="2364126"/>
    <lineage>
        <taxon>Eukaryota</taxon>
        <taxon>Sar</taxon>
        <taxon>Alveolata</taxon>
        <taxon>Dinophyceae</taxon>
        <taxon>Prorocentrales</taxon>
        <taxon>Prorocentraceae</taxon>
        <taxon>Prorocentrum</taxon>
    </lineage>
</organism>
<comment type="cofactor">
    <cofactor evidence="1">
        <name>FAD</name>
        <dbReference type="ChEBI" id="CHEBI:57692"/>
    </cofactor>
</comment>
<protein>
    <recommendedName>
        <fullName evidence="6">Cryptochrome/DNA photolyase FAD-binding domain-containing protein</fullName>
    </recommendedName>
</protein>
<evidence type="ECO:0000256" key="1">
    <source>
        <dbReference type="ARBA" id="ARBA00001974"/>
    </source>
</evidence>